<dbReference type="Proteomes" id="UP000479710">
    <property type="component" value="Unassembled WGS sequence"/>
</dbReference>
<comment type="caution">
    <text evidence="1">The sequence shown here is derived from an EMBL/GenBank/DDBJ whole genome shotgun (WGS) entry which is preliminary data.</text>
</comment>
<proteinExistence type="predicted"/>
<sequence length="156" mass="16412">MALALISPMATLSLQCGRISAAAIGGGLRPRKAGPMGASATPFLRSSFVSSSSTSSASASPAALSAAVSASLTFTSASSFAGSSLGIEFSYNRADEDYRRKKGPEAQTCQRKKGSLHKDELPHWEETNALIARHFEALFITVVRAKNGSYPELNLE</sequence>
<protein>
    <submittedName>
        <fullName evidence="1">Uncharacterized protein</fullName>
    </submittedName>
</protein>
<dbReference type="OrthoDB" id="431691at2759"/>
<dbReference type="EMBL" id="SPHZ02000005">
    <property type="protein sequence ID" value="KAF0919676.1"/>
    <property type="molecule type" value="Genomic_DNA"/>
</dbReference>
<accession>A0A6G1E548</accession>
<reference evidence="1 2" key="1">
    <citation type="submission" date="2019-11" db="EMBL/GenBank/DDBJ databases">
        <title>Whole genome sequence of Oryza granulata.</title>
        <authorList>
            <person name="Li W."/>
        </authorList>
    </citation>
    <scope>NUCLEOTIDE SEQUENCE [LARGE SCALE GENOMIC DNA]</scope>
    <source>
        <strain evidence="2">cv. Menghai</strain>
        <tissue evidence="1">Leaf</tissue>
    </source>
</reference>
<evidence type="ECO:0000313" key="1">
    <source>
        <dbReference type="EMBL" id="KAF0919676.1"/>
    </source>
</evidence>
<evidence type="ECO:0000313" key="2">
    <source>
        <dbReference type="Proteomes" id="UP000479710"/>
    </source>
</evidence>
<dbReference type="AlphaFoldDB" id="A0A6G1E548"/>
<gene>
    <name evidence="1" type="ORF">E2562_030927</name>
</gene>
<organism evidence="1 2">
    <name type="scientific">Oryza meyeriana var. granulata</name>
    <dbReference type="NCBI Taxonomy" id="110450"/>
    <lineage>
        <taxon>Eukaryota</taxon>
        <taxon>Viridiplantae</taxon>
        <taxon>Streptophyta</taxon>
        <taxon>Embryophyta</taxon>
        <taxon>Tracheophyta</taxon>
        <taxon>Spermatophyta</taxon>
        <taxon>Magnoliopsida</taxon>
        <taxon>Liliopsida</taxon>
        <taxon>Poales</taxon>
        <taxon>Poaceae</taxon>
        <taxon>BOP clade</taxon>
        <taxon>Oryzoideae</taxon>
        <taxon>Oryzeae</taxon>
        <taxon>Oryzinae</taxon>
        <taxon>Oryza</taxon>
        <taxon>Oryza meyeriana</taxon>
    </lineage>
</organism>
<keyword evidence="2" id="KW-1185">Reference proteome</keyword>
<name>A0A6G1E548_9ORYZ</name>